<dbReference type="OrthoDB" id="6132182at2759"/>
<dbReference type="PANTHER" id="PTHR11474">
    <property type="entry name" value="TYROSINASE FAMILY MEMBER"/>
    <property type="match status" value="1"/>
</dbReference>
<evidence type="ECO:0000313" key="7">
    <source>
        <dbReference type="Proteomes" id="UP000758603"/>
    </source>
</evidence>
<dbReference type="PANTHER" id="PTHR11474:SF131">
    <property type="entry name" value="TYROSINASE COPPER-BINDING DOMAIN-CONTAINING PROTEIN"/>
    <property type="match status" value="1"/>
</dbReference>
<dbReference type="PRINTS" id="PR00092">
    <property type="entry name" value="TYROSINASE"/>
</dbReference>
<dbReference type="EMBL" id="JAGPXC010000008">
    <property type="protein sequence ID" value="KAH6648105.1"/>
    <property type="molecule type" value="Genomic_DNA"/>
</dbReference>
<organism evidence="6 7">
    <name type="scientific">Truncatella angustata</name>
    <dbReference type="NCBI Taxonomy" id="152316"/>
    <lineage>
        <taxon>Eukaryota</taxon>
        <taxon>Fungi</taxon>
        <taxon>Dikarya</taxon>
        <taxon>Ascomycota</taxon>
        <taxon>Pezizomycotina</taxon>
        <taxon>Sordariomycetes</taxon>
        <taxon>Xylariomycetidae</taxon>
        <taxon>Amphisphaeriales</taxon>
        <taxon>Sporocadaceae</taxon>
        <taxon>Truncatella</taxon>
    </lineage>
</organism>
<evidence type="ECO:0000256" key="2">
    <source>
        <dbReference type="ARBA" id="ARBA00022723"/>
    </source>
</evidence>
<dbReference type="Pfam" id="PF00264">
    <property type="entry name" value="Tyrosinase"/>
    <property type="match status" value="1"/>
</dbReference>
<accession>A0A9P8ZS39</accession>
<keyword evidence="7" id="KW-1185">Reference proteome</keyword>
<evidence type="ECO:0000256" key="1">
    <source>
        <dbReference type="ARBA" id="ARBA00001973"/>
    </source>
</evidence>
<dbReference type="InterPro" id="IPR041640">
    <property type="entry name" value="Tyrosinase_C"/>
</dbReference>
<evidence type="ECO:0000256" key="3">
    <source>
        <dbReference type="ARBA" id="ARBA00023002"/>
    </source>
</evidence>
<keyword evidence="4" id="KW-0503">Monooxygenase</keyword>
<dbReference type="AlphaFoldDB" id="A0A9P8ZS39"/>
<dbReference type="Proteomes" id="UP000758603">
    <property type="component" value="Unassembled WGS sequence"/>
</dbReference>
<gene>
    <name evidence="6" type="ORF">BKA67DRAFT_662835</name>
</gene>
<dbReference type="PROSITE" id="PS00498">
    <property type="entry name" value="TYROSINASE_2"/>
    <property type="match status" value="1"/>
</dbReference>
<dbReference type="SUPFAM" id="SSF48056">
    <property type="entry name" value="Di-copper centre-containing domain"/>
    <property type="match status" value="1"/>
</dbReference>
<evidence type="ECO:0000313" key="6">
    <source>
        <dbReference type="EMBL" id="KAH6648105.1"/>
    </source>
</evidence>
<proteinExistence type="predicted"/>
<dbReference type="InterPro" id="IPR002227">
    <property type="entry name" value="Tyrosinase_Cu-bd"/>
</dbReference>
<keyword evidence="3" id="KW-0560">Oxidoreductase</keyword>
<comment type="caution">
    <text evidence="6">The sequence shown here is derived from an EMBL/GenBank/DDBJ whole genome shotgun (WGS) entry which is preliminary data.</text>
</comment>
<dbReference type="Gene3D" id="1.10.1280.10">
    <property type="entry name" value="Di-copper center containing domain from catechol oxidase"/>
    <property type="match status" value="1"/>
</dbReference>
<comment type="cofactor">
    <cofactor evidence="1">
        <name>Cu(2+)</name>
        <dbReference type="ChEBI" id="CHEBI:29036"/>
    </cofactor>
</comment>
<dbReference type="InterPro" id="IPR008922">
    <property type="entry name" value="Di-copper_centre_dom_sf"/>
</dbReference>
<protein>
    <recommendedName>
        <fullName evidence="5">Tyrosinase copper-binding domain-containing protein</fullName>
    </recommendedName>
</protein>
<evidence type="ECO:0000256" key="4">
    <source>
        <dbReference type="ARBA" id="ARBA00023033"/>
    </source>
</evidence>
<dbReference type="Pfam" id="PF18132">
    <property type="entry name" value="Tyrosinase_C"/>
    <property type="match status" value="1"/>
</dbReference>
<sequence>MCVHEIPFITWHRPYLVLYEQTLGRLIQNISLQYTGDDAVSYRSAAQDFRIPYWDWAVDSHLPPSTTWPEITISTPTGKERMANPLYSFSWPDYPLNHESDWFPTSDDPIFWNFTGSQRQLDDDGTLLQLNTSALTDKYSVLSKTKDFDSMASTNNRGPSLEDPHNDIHVNTGRFMQNPVYSAFDPLFWLHHANVDRFFALWQAINHNTTYQTQPANITSGTFTQAKNTWMTADSPLTPFYQGDGQDMHTGRSIASIKTFGYTYPEINDWSMSPEHTRQLVIRQVNQMYGPYKIEIKPGRTTAIPYRHLQRQRRERDALNAERQYYVQIGVDRSELDLPCTIKVMLGPDILAGTVNIMAMPAIGRTNSEIQLNRAIKQLTQCVEDKTVVPLLESKFRLEIRKFDGAVIPLETVPSLAADVQSVDVQIPETDDELPDYGAFITSYPKIGRPSHGYAPSGKGENTSSRLSYFRKTWNEILEMIRW</sequence>
<feature type="domain" description="Tyrosinase copper-binding" evidence="5">
    <location>
        <begin position="185"/>
        <end position="196"/>
    </location>
</feature>
<name>A0A9P8ZS39_9PEZI</name>
<dbReference type="InterPro" id="IPR050316">
    <property type="entry name" value="Tyrosinase/Hemocyanin"/>
</dbReference>
<dbReference type="GeneID" id="70136974"/>
<dbReference type="RefSeq" id="XP_045954617.1">
    <property type="nucleotide sequence ID" value="XM_046108083.1"/>
</dbReference>
<evidence type="ECO:0000259" key="5">
    <source>
        <dbReference type="PROSITE" id="PS00498"/>
    </source>
</evidence>
<reference evidence="6" key="1">
    <citation type="journal article" date="2021" name="Nat. Commun.">
        <title>Genetic determinants of endophytism in the Arabidopsis root mycobiome.</title>
        <authorList>
            <person name="Mesny F."/>
            <person name="Miyauchi S."/>
            <person name="Thiergart T."/>
            <person name="Pickel B."/>
            <person name="Atanasova L."/>
            <person name="Karlsson M."/>
            <person name="Huettel B."/>
            <person name="Barry K.W."/>
            <person name="Haridas S."/>
            <person name="Chen C."/>
            <person name="Bauer D."/>
            <person name="Andreopoulos W."/>
            <person name="Pangilinan J."/>
            <person name="LaButti K."/>
            <person name="Riley R."/>
            <person name="Lipzen A."/>
            <person name="Clum A."/>
            <person name="Drula E."/>
            <person name="Henrissat B."/>
            <person name="Kohler A."/>
            <person name="Grigoriev I.V."/>
            <person name="Martin F.M."/>
            <person name="Hacquard S."/>
        </authorList>
    </citation>
    <scope>NUCLEOTIDE SEQUENCE</scope>
    <source>
        <strain evidence="6">MPI-SDFR-AT-0073</strain>
    </source>
</reference>
<dbReference type="GO" id="GO:0046872">
    <property type="term" value="F:metal ion binding"/>
    <property type="evidence" value="ECO:0007669"/>
    <property type="project" value="UniProtKB-KW"/>
</dbReference>
<keyword evidence="2" id="KW-0479">Metal-binding</keyword>
<dbReference type="GO" id="GO:0004497">
    <property type="term" value="F:monooxygenase activity"/>
    <property type="evidence" value="ECO:0007669"/>
    <property type="project" value="UniProtKB-KW"/>
</dbReference>